<dbReference type="Proteomes" id="UP000274772">
    <property type="component" value="Chromosome"/>
</dbReference>
<keyword evidence="1" id="KW-0732">Signal</keyword>
<sequence length="188" mass="20990">MKKLLGLLFASTLILGACGGHKDSSESDSSNKSSDSVSVDKSDDSEKTDSKFKNDKLTTKNYDVELKDAKILKASKYSDDEKPNLAVVYEVKNKTGKKDITANGAFLESFEGYQDSKNVKRHLYSGDAYDSELYEKYRENQDNEINKGGTVKGVKMYKLKDTKTPVTLEVKDPDGLHKKLGEKEIKLK</sequence>
<dbReference type="InterPro" id="IPR029050">
    <property type="entry name" value="Immunoprotect_excell_Ig-like"/>
</dbReference>
<protein>
    <recommendedName>
        <fullName evidence="3">DUF5067 domain-containing protein</fullName>
    </recommendedName>
</protein>
<dbReference type="EMBL" id="AP018586">
    <property type="protein sequence ID" value="BBD91222.1"/>
    <property type="molecule type" value="Genomic_DNA"/>
</dbReference>
<dbReference type="Pfam" id="PF16729">
    <property type="entry name" value="DUF5067"/>
    <property type="match status" value="1"/>
</dbReference>
<evidence type="ECO:0000259" key="3">
    <source>
        <dbReference type="Pfam" id="PF16729"/>
    </source>
</evidence>
<dbReference type="InterPro" id="IPR031989">
    <property type="entry name" value="DUF5067"/>
</dbReference>
<feature type="region of interest" description="Disordered" evidence="2">
    <location>
        <begin position="20"/>
        <end position="54"/>
    </location>
</feature>
<dbReference type="GeneID" id="58049898"/>
<proteinExistence type="predicted"/>
<keyword evidence="5" id="KW-1185">Reference proteome</keyword>
<feature type="compositionally biased region" description="Basic and acidic residues" evidence="2">
    <location>
        <begin position="38"/>
        <end position="54"/>
    </location>
</feature>
<organism evidence="4 5">
    <name type="scientific">Staphylococcus caprae</name>
    <dbReference type="NCBI Taxonomy" id="29380"/>
    <lineage>
        <taxon>Bacteria</taxon>
        <taxon>Bacillati</taxon>
        <taxon>Bacillota</taxon>
        <taxon>Bacilli</taxon>
        <taxon>Bacillales</taxon>
        <taxon>Staphylococcaceae</taxon>
        <taxon>Staphylococcus</taxon>
    </lineage>
</organism>
<evidence type="ECO:0000313" key="4">
    <source>
        <dbReference type="EMBL" id="BBD91222.1"/>
    </source>
</evidence>
<dbReference type="RefSeq" id="WP_002444888.1">
    <property type="nucleotide sequence ID" value="NZ_AP018585.1"/>
</dbReference>
<reference evidence="4 5" key="1">
    <citation type="submission" date="2018-05" db="EMBL/GenBank/DDBJ databases">
        <title>Complete genome sequencing of three human clinical isolates of Staphylococcus caprae reveals virulence factors similar to those of S. epidermidis and S. capitis.</title>
        <authorList>
            <person name="Watanabe S."/>
            <person name="Cui L."/>
        </authorList>
    </citation>
    <scope>NUCLEOTIDE SEQUENCE [LARGE SCALE GENOMIC DNA]</scope>
    <source>
        <strain evidence="4 5">JMUB590</strain>
    </source>
</reference>
<feature type="compositionally biased region" description="Low complexity" evidence="2">
    <location>
        <begin position="27"/>
        <end position="37"/>
    </location>
</feature>
<name>A0ABM7FTD1_9STAP</name>
<evidence type="ECO:0000256" key="1">
    <source>
        <dbReference type="ARBA" id="ARBA00022729"/>
    </source>
</evidence>
<evidence type="ECO:0000313" key="5">
    <source>
        <dbReference type="Proteomes" id="UP000274772"/>
    </source>
</evidence>
<dbReference type="Gene3D" id="2.60.40.1240">
    <property type="match status" value="1"/>
</dbReference>
<evidence type="ECO:0000256" key="2">
    <source>
        <dbReference type="SAM" id="MobiDB-lite"/>
    </source>
</evidence>
<accession>A0ABM7FTD1</accession>
<dbReference type="PROSITE" id="PS51257">
    <property type="entry name" value="PROKAR_LIPOPROTEIN"/>
    <property type="match status" value="1"/>
</dbReference>
<gene>
    <name evidence="4" type="ORF">JMUB590_0112</name>
</gene>
<feature type="domain" description="DUF5067" evidence="3">
    <location>
        <begin position="38"/>
        <end position="172"/>
    </location>
</feature>